<accession>A0A8J2UBF1</accession>
<feature type="domain" description="Peptidase S54 rhomboid" evidence="8">
    <location>
        <begin position="40"/>
        <end position="186"/>
    </location>
</feature>
<keyword evidence="9" id="KW-0645">Protease</keyword>
<sequence length="206" mass="23674">MTSFTMIIIVITSIISFVAFSNRKLMDMLIFWPPAISMRNQYYRFITCGFIHADFIHLAFNMFTLYFFGTALENLYMGELGLQHYYFLILYFLALIVSNVPTYLKRRDDYNYRSLGASGAVSAVVFACILLRPWAEVGVYGIPMPALVYAILFMVYSIYMSRRGGDNVNHDAHLWGAFFGVVFTIAVDHSVLGTFINQLGHPRFRE</sequence>
<evidence type="ECO:0000256" key="2">
    <source>
        <dbReference type="ARBA" id="ARBA00009045"/>
    </source>
</evidence>
<reference evidence="9" key="2">
    <citation type="submission" date="2020-09" db="EMBL/GenBank/DDBJ databases">
        <authorList>
            <person name="Sun Q."/>
            <person name="Zhou Y."/>
        </authorList>
    </citation>
    <scope>NUCLEOTIDE SEQUENCE</scope>
    <source>
        <strain evidence="9">CGMCC 1.15448</strain>
    </source>
</reference>
<dbReference type="PANTHER" id="PTHR43731">
    <property type="entry name" value="RHOMBOID PROTEASE"/>
    <property type="match status" value="1"/>
</dbReference>
<evidence type="ECO:0000256" key="4">
    <source>
        <dbReference type="ARBA" id="ARBA00022801"/>
    </source>
</evidence>
<name>A0A8J2UBF1_9BACT</name>
<evidence type="ECO:0000313" key="10">
    <source>
        <dbReference type="Proteomes" id="UP000607559"/>
    </source>
</evidence>
<dbReference type="InterPro" id="IPR035952">
    <property type="entry name" value="Rhomboid-like_sf"/>
</dbReference>
<keyword evidence="3 7" id="KW-0812">Transmembrane</keyword>
<evidence type="ECO:0000256" key="5">
    <source>
        <dbReference type="ARBA" id="ARBA00022989"/>
    </source>
</evidence>
<dbReference type="InterPro" id="IPR022764">
    <property type="entry name" value="Peptidase_S54_rhomboid_dom"/>
</dbReference>
<dbReference type="SUPFAM" id="SSF144091">
    <property type="entry name" value="Rhomboid-like"/>
    <property type="match status" value="1"/>
</dbReference>
<dbReference type="Proteomes" id="UP000607559">
    <property type="component" value="Unassembled WGS sequence"/>
</dbReference>
<evidence type="ECO:0000256" key="6">
    <source>
        <dbReference type="ARBA" id="ARBA00023136"/>
    </source>
</evidence>
<feature type="transmembrane region" description="Helical" evidence="7">
    <location>
        <begin position="6"/>
        <end position="22"/>
    </location>
</feature>
<dbReference type="Gene3D" id="1.20.1540.10">
    <property type="entry name" value="Rhomboid-like"/>
    <property type="match status" value="1"/>
</dbReference>
<feature type="transmembrane region" description="Helical" evidence="7">
    <location>
        <begin position="116"/>
        <end position="134"/>
    </location>
</feature>
<reference evidence="9" key="1">
    <citation type="journal article" date="2014" name="Int. J. Syst. Evol. Microbiol.">
        <title>Complete genome sequence of Corynebacterium casei LMG S-19264T (=DSM 44701T), isolated from a smear-ripened cheese.</title>
        <authorList>
            <consortium name="US DOE Joint Genome Institute (JGI-PGF)"/>
            <person name="Walter F."/>
            <person name="Albersmeier A."/>
            <person name="Kalinowski J."/>
            <person name="Ruckert C."/>
        </authorList>
    </citation>
    <scope>NUCLEOTIDE SEQUENCE</scope>
    <source>
        <strain evidence="9">CGMCC 1.15448</strain>
    </source>
</reference>
<comment type="similarity">
    <text evidence="2">Belongs to the peptidase S54 family.</text>
</comment>
<dbReference type="Pfam" id="PF01694">
    <property type="entry name" value="Rhomboid"/>
    <property type="match status" value="1"/>
</dbReference>
<dbReference type="GO" id="GO:0004252">
    <property type="term" value="F:serine-type endopeptidase activity"/>
    <property type="evidence" value="ECO:0007669"/>
    <property type="project" value="InterPro"/>
</dbReference>
<dbReference type="GO" id="GO:0006508">
    <property type="term" value="P:proteolysis"/>
    <property type="evidence" value="ECO:0007669"/>
    <property type="project" value="UniProtKB-KW"/>
</dbReference>
<feature type="transmembrane region" description="Helical" evidence="7">
    <location>
        <begin position="172"/>
        <end position="196"/>
    </location>
</feature>
<keyword evidence="6 7" id="KW-0472">Membrane</keyword>
<gene>
    <name evidence="9" type="ORF">GCM10011511_16940</name>
</gene>
<keyword evidence="10" id="KW-1185">Reference proteome</keyword>
<proteinExistence type="inferred from homology"/>
<dbReference type="GO" id="GO:0016020">
    <property type="term" value="C:membrane"/>
    <property type="evidence" value="ECO:0007669"/>
    <property type="project" value="UniProtKB-SubCell"/>
</dbReference>
<feature type="transmembrane region" description="Helical" evidence="7">
    <location>
        <begin position="85"/>
        <end position="104"/>
    </location>
</feature>
<dbReference type="EMBL" id="BMJC01000002">
    <property type="protein sequence ID" value="GGA94245.1"/>
    <property type="molecule type" value="Genomic_DNA"/>
</dbReference>
<evidence type="ECO:0000256" key="3">
    <source>
        <dbReference type="ARBA" id="ARBA00022692"/>
    </source>
</evidence>
<dbReference type="RefSeq" id="WP_188930594.1">
    <property type="nucleotide sequence ID" value="NZ_BMJC01000002.1"/>
</dbReference>
<keyword evidence="4" id="KW-0378">Hydrolase</keyword>
<feature type="transmembrane region" description="Helical" evidence="7">
    <location>
        <begin position="42"/>
        <end position="65"/>
    </location>
</feature>
<comment type="subcellular location">
    <subcellularLocation>
        <location evidence="1">Membrane</location>
        <topology evidence="1">Multi-pass membrane protein</topology>
    </subcellularLocation>
</comment>
<evidence type="ECO:0000256" key="7">
    <source>
        <dbReference type="SAM" id="Phobius"/>
    </source>
</evidence>
<comment type="caution">
    <text evidence="9">The sequence shown here is derived from an EMBL/GenBank/DDBJ whole genome shotgun (WGS) entry which is preliminary data.</text>
</comment>
<evidence type="ECO:0000256" key="1">
    <source>
        <dbReference type="ARBA" id="ARBA00004141"/>
    </source>
</evidence>
<dbReference type="AlphaFoldDB" id="A0A8J2UBF1"/>
<protein>
    <submittedName>
        <fullName evidence="9">Rhomboid family intramembrane serine protease</fullName>
    </submittedName>
</protein>
<keyword evidence="5 7" id="KW-1133">Transmembrane helix</keyword>
<dbReference type="PANTHER" id="PTHR43731:SF14">
    <property type="entry name" value="PRESENILIN-ASSOCIATED RHOMBOID-LIKE PROTEIN, MITOCHONDRIAL"/>
    <property type="match status" value="1"/>
</dbReference>
<evidence type="ECO:0000259" key="8">
    <source>
        <dbReference type="Pfam" id="PF01694"/>
    </source>
</evidence>
<feature type="transmembrane region" description="Helical" evidence="7">
    <location>
        <begin position="140"/>
        <end position="160"/>
    </location>
</feature>
<evidence type="ECO:0000313" key="9">
    <source>
        <dbReference type="EMBL" id="GGA94245.1"/>
    </source>
</evidence>
<organism evidence="9 10">
    <name type="scientific">Puia dinghuensis</name>
    <dbReference type="NCBI Taxonomy" id="1792502"/>
    <lineage>
        <taxon>Bacteria</taxon>
        <taxon>Pseudomonadati</taxon>
        <taxon>Bacteroidota</taxon>
        <taxon>Chitinophagia</taxon>
        <taxon>Chitinophagales</taxon>
        <taxon>Chitinophagaceae</taxon>
        <taxon>Puia</taxon>
    </lineage>
</organism>
<dbReference type="InterPro" id="IPR050925">
    <property type="entry name" value="Rhomboid_protease_S54"/>
</dbReference>